<dbReference type="Proteomes" id="UP001595818">
    <property type="component" value="Unassembled WGS sequence"/>
</dbReference>
<dbReference type="Pfam" id="PF20094">
    <property type="entry name" value="GWxTD_dom"/>
    <property type="match status" value="1"/>
</dbReference>
<feature type="chain" id="PRO_5046831724" evidence="1">
    <location>
        <begin position="20"/>
        <end position="406"/>
    </location>
</feature>
<feature type="signal peptide" evidence="1">
    <location>
        <begin position="1"/>
        <end position="19"/>
    </location>
</feature>
<dbReference type="NCBIfam" id="TIGR04514">
    <property type="entry name" value="GWxTD_dom"/>
    <property type="match status" value="1"/>
</dbReference>
<dbReference type="RefSeq" id="WP_377063053.1">
    <property type="nucleotide sequence ID" value="NZ_JBHSJJ010000003.1"/>
</dbReference>
<accession>A0ABV9SYM9</accession>
<dbReference type="EMBL" id="JBHSJJ010000003">
    <property type="protein sequence ID" value="MFC4871516.1"/>
    <property type="molecule type" value="Genomic_DNA"/>
</dbReference>
<comment type="caution">
    <text evidence="3">The sequence shown here is derived from an EMBL/GenBank/DDBJ whole genome shotgun (WGS) entry which is preliminary data.</text>
</comment>
<gene>
    <name evidence="3" type="ORF">ACFPFU_07445</name>
</gene>
<name>A0ABV9SYM9_9BACT</name>
<evidence type="ECO:0000313" key="3">
    <source>
        <dbReference type="EMBL" id="MFC4871516.1"/>
    </source>
</evidence>
<dbReference type="InterPro" id="IPR030959">
    <property type="entry name" value="GWxTD_dom"/>
</dbReference>
<evidence type="ECO:0000313" key="4">
    <source>
        <dbReference type="Proteomes" id="UP001595818"/>
    </source>
</evidence>
<keyword evidence="4" id="KW-1185">Reference proteome</keyword>
<sequence>MKKIAGSLAMLLLTLSVCAQTNLQNLNQSLRYSRYSRISLKAIPVQTAPRVFNLQLVAEKIEENAQFEDYLFSYTIVNSFTHNITDDMIVALDKDLLKKDTESHFYFEETVEIPAEEEEAYVIFRATDTRQGDEYVYHIDLISPFVPEHPNFGAYYGNNIPFDQAFLNIEESLLFKSQEGVNLFSFYYPEEFPLPLPPMETKPAPVAKEVEVEEEGSFLVNTPRQFEKEGYYFIQSDTGSNTGILLKTAEKTFPRVSTWEEMIQMVTYISTRKEHEALLQAENKKRALDEYWIKMTRSEDTAKKLIKEYFRQIEFANILFTDFKEGWATDRGMVYTIMGPPQEVYFNVDKETWIYLPQDSNSKITFTFARVKNMLTPNYYKLNRSRAYQPEWFKTITAWRNGRMAF</sequence>
<feature type="domain" description="GWxTD" evidence="2">
    <location>
        <begin position="230"/>
        <end position="401"/>
    </location>
</feature>
<evidence type="ECO:0000256" key="1">
    <source>
        <dbReference type="SAM" id="SignalP"/>
    </source>
</evidence>
<keyword evidence="1" id="KW-0732">Signal</keyword>
<evidence type="ECO:0000259" key="2">
    <source>
        <dbReference type="Pfam" id="PF20094"/>
    </source>
</evidence>
<reference evidence="4" key="1">
    <citation type="journal article" date="2019" name="Int. J. Syst. Evol. Microbiol.">
        <title>The Global Catalogue of Microorganisms (GCM) 10K type strain sequencing project: providing services to taxonomists for standard genome sequencing and annotation.</title>
        <authorList>
            <consortium name="The Broad Institute Genomics Platform"/>
            <consortium name="The Broad Institute Genome Sequencing Center for Infectious Disease"/>
            <person name="Wu L."/>
            <person name="Ma J."/>
        </authorList>
    </citation>
    <scope>NUCLEOTIDE SEQUENCE [LARGE SCALE GENOMIC DNA]</scope>
    <source>
        <strain evidence="4">CGMCC 4.7466</strain>
    </source>
</reference>
<protein>
    <submittedName>
        <fullName evidence="3">GWxTD domain-containing protein</fullName>
    </submittedName>
</protein>
<organism evidence="3 4">
    <name type="scientific">Negadavirga shengliensis</name>
    <dbReference type="NCBI Taxonomy" id="1389218"/>
    <lineage>
        <taxon>Bacteria</taxon>
        <taxon>Pseudomonadati</taxon>
        <taxon>Bacteroidota</taxon>
        <taxon>Cytophagia</taxon>
        <taxon>Cytophagales</taxon>
        <taxon>Cyclobacteriaceae</taxon>
        <taxon>Negadavirga</taxon>
    </lineage>
</organism>
<proteinExistence type="predicted"/>